<evidence type="ECO:0000313" key="1">
    <source>
        <dbReference type="EMBL" id="WUR02601.1"/>
    </source>
</evidence>
<organism evidence="1 2">
    <name type="scientific">Vairimorpha necatrix</name>
    <dbReference type="NCBI Taxonomy" id="6039"/>
    <lineage>
        <taxon>Eukaryota</taxon>
        <taxon>Fungi</taxon>
        <taxon>Fungi incertae sedis</taxon>
        <taxon>Microsporidia</taxon>
        <taxon>Nosematidae</taxon>
        <taxon>Vairimorpha</taxon>
    </lineage>
</organism>
<reference evidence="1" key="1">
    <citation type="journal article" date="2024" name="BMC Genomics">
        <title>Functional annotation of a divergent genome using sequence and structure-based similarity.</title>
        <authorList>
            <person name="Svedberg D."/>
            <person name="Winiger R.R."/>
            <person name="Berg A."/>
            <person name="Sharma H."/>
            <person name="Tellgren-Roth C."/>
            <person name="Debrunner-Vossbrinck B.A."/>
            <person name="Vossbrinck C.R."/>
            <person name="Barandun J."/>
        </authorList>
    </citation>
    <scope>NUCLEOTIDE SEQUENCE</scope>
    <source>
        <strain evidence="1">Illinois isolate</strain>
    </source>
</reference>
<accession>A0AAX4J9J0</accession>
<sequence>MEERVNNLLKSGYFKDCNIDEKGFGTFTSPNKSTQSLSNDFLIKARTLKREGDMENKDNKPEAIENYIQSIIFYIKGYREEEMRIGKSQSVGYYKSLYKYTRDIYKMVKNGTDQKIFVHKILVAVKFHHLSLETKGNETEMSKNINELYNLCQELENFPKIDNIEDLYQNLSNN</sequence>
<dbReference type="AlphaFoldDB" id="A0AAX4J9J0"/>
<dbReference type="GeneID" id="90540415"/>
<dbReference type="RefSeq" id="XP_065328746.1">
    <property type="nucleotide sequence ID" value="XM_065472674.1"/>
</dbReference>
<dbReference type="KEGG" id="vnx:VNE69_02125"/>
<evidence type="ECO:0000313" key="2">
    <source>
        <dbReference type="Proteomes" id="UP001334084"/>
    </source>
</evidence>
<name>A0AAX4J9J0_9MICR</name>
<protein>
    <submittedName>
        <fullName evidence="1">Uncharacterized protein</fullName>
    </submittedName>
</protein>
<dbReference type="Proteomes" id="UP001334084">
    <property type="component" value="Chromosome 2"/>
</dbReference>
<dbReference type="EMBL" id="CP142727">
    <property type="protein sequence ID" value="WUR02601.1"/>
    <property type="molecule type" value="Genomic_DNA"/>
</dbReference>
<keyword evidence="2" id="KW-1185">Reference proteome</keyword>
<gene>
    <name evidence="1" type="ORF">VNE69_02125</name>
</gene>
<proteinExistence type="predicted"/>